<dbReference type="Pfam" id="PF12770">
    <property type="entry name" value="CHAT"/>
    <property type="match status" value="1"/>
</dbReference>
<keyword evidence="3" id="KW-1185">Reference proteome</keyword>
<sequence>MKNACAEAPSVVATLWSVNDMASEKLIVDFYKNLNQHHAKDKALALAQHMMIEQNDQYAHPAMWAGYITIGKN</sequence>
<comment type="caution">
    <text evidence="2">The sequence shown here is derived from an EMBL/GenBank/DDBJ whole genome shotgun (WGS) entry which is preliminary data.</text>
</comment>
<evidence type="ECO:0000313" key="3">
    <source>
        <dbReference type="Proteomes" id="UP000602759"/>
    </source>
</evidence>
<protein>
    <submittedName>
        <fullName evidence="2">CHAT domain-containing protein</fullName>
    </submittedName>
</protein>
<name>A0ABR7YRY8_9SPHI</name>
<evidence type="ECO:0000313" key="2">
    <source>
        <dbReference type="EMBL" id="MBD1434123.1"/>
    </source>
</evidence>
<dbReference type="RefSeq" id="WP_190995041.1">
    <property type="nucleotide sequence ID" value="NZ_JACOIK010000010.1"/>
</dbReference>
<gene>
    <name evidence="2" type="ORF">H8B06_14895</name>
</gene>
<dbReference type="Proteomes" id="UP000602759">
    <property type="component" value="Unassembled WGS sequence"/>
</dbReference>
<reference evidence="2 3" key="1">
    <citation type="submission" date="2020-08" db="EMBL/GenBank/DDBJ databases">
        <title>Sphingobacterium sp. DN00404 isolated from aquaculture water.</title>
        <authorList>
            <person name="Zhang M."/>
        </authorList>
    </citation>
    <scope>NUCLEOTIDE SEQUENCE [LARGE SCALE GENOMIC DNA]</scope>
    <source>
        <strain evidence="2 3">DN00404</strain>
    </source>
</reference>
<feature type="domain" description="CHAT" evidence="1">
    <location>
        <begin position="8"/>
        <end position="72"/>
    </location>
</feature>
<evidence type="ECO:0000259" key="1">
    <source>
        <dbReference type="Pfam" id="PF12770"/>
    </source>
</evidence>
<accession>A0ABR7YRY8</accession>
<dbReference type="EMBL" id="JACOIK010000010">
    <property type="protein sequence ID" value="MBD1434123.1"/>
    <property type="molecule type" value="Genomic_DNA"/>
</dbReference>
<organism evidence="2 3">
    <name type="scientific">Sphingobacterium micropteri</name>
    <dbReference type="NCBI Taxonomy" id="2763501"/>
    <lineage>
        <taxon>Bacteria</taxon>
        <taxon>Pseudomonadati</taxon>
        <taxon>Bacteroidota</taxon>
        <taxon>Sphingobacteriia</taxon>
        <taxon>Sphingobacteriales</taxon>
        <taxon>Sphingobacteriaceae</taxon>
        <taxon>Sphingobacterium</taxon>
    </lineage>
</organism>
<dbReference type="InterPro" id="IPR024983">
    <property type="entry name" value="CHAT_dom"/>
</dbReference>
<proteinExistence type="predicted"/>